<evidence type="ECO:0000256" key="2">
    <source>
        <dbReference type="ARBA" id="ARBA00023002"/>
    </source>
</evidence>
<organism evidence="7 8">
    <name type="scientific">Fistulifera solaris</name>
    <name type="common">Oleaginous diatom</name>
    <dbReference type="NCBI Taxonomy" id="1519565"/>
    <lineage>
        <taxon>Eukaryota</taxon>
        <taxon>Sar</taxon>
        <taxon>Stramenopiles</taxon>
        <taxon>Ochrophyta</taxon>
        <taxon>Bacillariophyta</taxon>
        <taxon>Bacillariophyceae</taxon>
        <taxon>Bacillariophycidae</taxon>
        <taxon>Naviculales</taxon>
        <taxon>Naviculaceae</taxon>
        <taxon>Fistulifera</taxon>
    </lineage>
</organism>
<dbReference type="Gene3D" id="3.40.50.720">
    <property type="entry name" value="NAD(P)-binding Rossmann-like Domain"/>
    <property type="match status" value="1"/>
</dbReference>
<comment type="caution">
    <text evidence="7">The sequence shown here is derived from an EMBL/GenBank/DDBJ whole genome shotgun (WGS) entry which is preliminary data.</text>
</comment>
<dbReference type="Proteomes" id="UP000198406">
    <property type="component" value="Unassembled WGS sequence"/>
</dbReference>
<evidence type="ECO:0000256" key="3">
    <source>
        <dbReference type="ARBA" id="ARBA00038984"/>
    </source>
</evidence>
<dbReference type="EMBL" id="BDSP01000087">
    <property type="protein sequence ID" value="GAX15118.1"/>
    <property type="molecule type" value="Genomic_DNA"/>
</dbReference>
<dbReference type="GO" id="GO:0047837">
    <property type="term" value="F:D-xylose 1-dehydrogenase (NADP+) activity"/>
    <property type="evidence" value="ECO:0007669"/>
    <property type="project" value="UniProtKB-EC"/>
</dbReference>
<proteinExistence type="inferred from homology"/>
<comment type="similarity">
    <text evidence="1">Belongs to the Gfo/Idh/MocA family.</text>
</comment>
<dbReference type="InParanoid" id="A0A1Z5JMV7"/>
<dbReference type="PANTHER" id="PTHR22604:SF105">
    <property type="entry name" value="TRANS-1,2-DIHYDROBENZENE-1,2-DIOL DEHYDROGENASE"/>
    <property type="match status" value="1"/>
</dbReference>
<evidence type="ECO:0000256" key="4">
    <source>
        <dbReference type="ARBA" id="ARBA00042988"/>
    </source>
</evidence>
<dbReference type="Pfam" id="PF01408">
    <property type="entry name" value="GFO_IDH_MocA"/>
    <property type="match status" value="1"/>
</dbReference>
<sequence>MGEEYNTPPPPLDDPTVAHPLECPPLRWGLIGCGRVSHDFAQALRHIPTASIVACAARELDRAQEFATKHGIVKAYGDYDEMLKDPAIDVVYVGNLHAFRRSIGEKCLLANKHVLLEKPFACKLEDAEYLCGLAKERNLFLMEGMWTRFFPALEQARRLVLGGSDGTKGAFLEKFQWFKVTSISMQAIRTPIQLPFFTIENWVEGPVCWLVHILLQQLYSSFLALVLIK</sequence>
<reference evidence="7 8" key="1">
    <citation type="journal article" date="2015" name="Plant Cell">
        <title>Oil accumulation by the oleaginous diatom Fistulifera solaris as revealed by the genome and transcriptome.</title>
        <authorList>
            <person name="Tanaka T."/>
            <person name="Maeda Y."/>
            <person name="Veluchamy A."/>
            <person name="Tanaka M."/>
            <person name="Abida H."/>
            <person name="Marechal E."/>
            <person name="Bowler C."/>
            <person name="Muto M."/>
            <person name="Sunaga Y."/>
            <person name="Tanaka M."/>
            <person name="Yoshino T."/>
            <person name="Taniguchi T."/>
            <person name="Fukuda Y."/>
            <person name="Nemoto M."/>
            <person name="Matsumoto M."/>
            <person name="Wong P.S."/>
            <person name="Aburatani S."/>
            <person name="Fujibuchi W."/>
        </authorList>
    </citation>
    <scope>NUCLEOTIDE SEQUENCE [LARGE SCALE GENOMIC DNA]</scope>
    <source>
        <strain evidence="7 8">JPCC DA0580</strain>
    </source>
</reference>
<evidence type="ECO:0000256" key="1">
    <source>
        <dbReference type="ARBA" id="ARBA00010928"/>
    </source>
</evidence>
<dbReference type="OrthoDB" id="2129491at2759"/>
<evidence type="ECO:0000313" key="7">
    <source>
        <dbReference type="EMBL" id="GAX15118.1"/>
    </source>
</evidence>
<feature type="domain" description="Gfo/Idh/MocA-like oxidoreductase N-terminal" evidence="6">
    <location>
        <begin position="26"/>
        <end position="144"/>
    </location>
</feature>
<dbReference type="PANTHER" id="PTHR22604">
    <property type="entry name" value="OXIDOREDUCTASES"/>
    <property type="match status" value="1"/>
</dbReference>
<gene>
    <name evidence="7" type="ORF">FisN_12Lh188</name>
</gene>
<evidence type="ECO:0000256" key="5">
    <source>
        <dbReference type="ARBA" id="ARBA00049233"/>
    </source>
</evidence>
<evidence type="ECO:0000259" key="6">
    <source>
        <dbReference type="Pfam" id="PF01408"/>
    </source>
</evidence>
<name>A0A1Z5JMV7_FISSO</name>
<dbReference type="InterPro" id="IPR050984">
    <property type="entry name" value="Gfo/Idh/MocA_domain"/>
</dbReference>
<dbReference type="SUPFAM" id="SSF51735">
    <property type="entry name" value="NAD(P)-binding Rossmann-fold domains"/>
    <property type="match status" value="1"/>
</dbReference>
<keyword evidence="8" id="KW-1185">Reference proteome</keyword>
<dbReference type="GO" id="GO:0000166">
    <property type="term" value="F:nucleotide binding"/>
    <property type="evidence" value="ECO:0007669"/>
    <property type="project" value="InterPro"/>
</dbReference>
<evidence type="ECO:0000313" key="8">
    <source>
        <dbReference type="Proteomes" id="UP000198406"/>
    </source>
</evidence>
<keyword evidence="2 7" id="KW-0560">Oxidoreductase</keyword>
<dbReference type="AlphaFoldDB" id="A0A1Z5JMV7"/>
<dbReference type="EC" id="1.1.1.179" evidence="3"/>
<protein>
    <recommendedName>
        <fullName evidence="3">D-xylose 1-dehydrogenase (NADP(+), D-xylono-1,5-lactone-forming)</fullName>
        <ecNumber evidence="3">1.1.1.179</ecNumber>
    </recommendedName>
    <alternativeName>
        <fullName evidence="4">D-xylose-NADP dehydrogenase</fullName>
    </alternativeName>
</protein>
<accession>A0A1Z5JMV7</accession>
<comment type="catalytic activity">
    <reaction evidence="5">
        <text>D-xylose + NADP(+) = D-xylono-1,5-lactone + NADPH + H(+)</text>
        <dbReference type="Rhea" id="RHEA:22000"/>
        <dbReference type="ChEBI" id="CHEBI:15378"/>
        <dbReference type="ChEBI" id="CHEBI:15867"/>
        <dbReference type="ChEBI" id="CHEBI:53455"/>
        <dbReference type="ChEBI" id="CHEBI:57783"/>
        <dbReference type="ChEBI" id="CHEBI:58349"/>
        <dbReference type="EC" id="1.1.1.179"/>
    </reaction>
</comment>
<dbReference type="InterPro" id="IPR036291">
    <property type="entry name" value="NAD(P)-bd_dom_sf"/>
</dbReference>
<dbReference type="InterPro" id="IPR000683">
    <property type="entry name" value="Gfo/Idh/MocA-like_OxRdtase_N"/>
</dbReference>